<proteinExistence type="predicted"/>
<feature type="compositionally biased region" description="Acidic residues" evidence="1">
    <location>
        <begin position="1"/>
        <end position="11"/>
    </location>
</feature>
<protein>
    <submittedName>
        <fullName evidence="2">Spidroin-1</fullName>
    </submittedName>
</protein>
<evidence type="ECO:0000313" key="2">
    <source>
        <dbReference type="EMBL" id="KAI5608290.1"/>
    </source>
</evidence>
<feature type="compositionally biased region" description="Basic residues" evidence="1">
    <location>
        <begin position="105"/>
        <end position="119"/>
    </location>
</feature>
<name>A0AAD5F9E4_SILAS</name>
<feature type="region of interest" description="Disordered" evidence="1">
    <location>
        <begin position="78"/>
        <end position="155"/>
    </location>
</feature>
<dbReference type="EMBL" id="MU583213">
    <property type="protein sequence ID" value="KAI5608290.1"/>
    <property type="molecule type" value="Genomic_DNA"/>
</dbReference>
<evidence type="ECO:0000313" key="3">
    <source>
        <dbReference type="Proteomes" id="UP001205998"/>
    </source>
</evidence>
<sequence>MGDNDYTEPMDETPRDDSGADKIDMVRPQPGGTLLRGRSSEALNRPTPKGINLHFNYKATTNQTQLYLNERFTTLRLRGQGSRITRESGRGRGQARGRGQDRGRGQIRGRGQARGRGFSRGRGEISGGRVGARGVIKEGPAMIRGGGGGRAREIK</sequence>
<feature type="region of interest" description="Disordered" evidence="1">
    <location>
        <begin position="1"/>
        <end position="49"/>
    </location>
</feature>
<keyword evidence="3" id="KW-1185">Reference proteome</keyword>
<comment type="caution">
    <text evidence="2">The sequence shown here is derived from an EMBL/GenBank/DDBJ whole genome shotgun (WGS) entry which is preliminary data.</text>
</comment>
<evidence type="ECO:0000256" key="1">
    <source>
        <dbReference type="SAM" id="MobiDB-lite"/>
    </source>
</evidence>
<feature type="compositionally biased region" description="Basic and acidic residues" evidence="1">
    <location>
        <begin position="12"/>
        <end position="25"/>
    </location>
</feature>
<dbReference type="AlphaFoldDB" id="A0AAD5F9E4"/>
<feature type="compositionally biased region" description="Gly residues" evidence="1">
    <location>
        <begin position="120"/>
        <end position="131"/>
    </location>
</feature>
<accession>A0AAD5F9E4</accession>
<organism evidence="2 3">
    <name type="scientific">Silurus asotus</name>
    <name type="common">Amur catfish</name>
    <name type="synonym">Parasilurus asotus</name>
    <dbReference type="NCBI Taxonomy" id="30991"/>
    <lineage>
        <taxon>Eukaryota</taxon>
        <taxon>Metazoa</taxon>
        <taxon>Chordata</taxon>
        <taxon>Craniata</taxon>
        <taxon>Vertebrata</taxon>
        <taxon>Euteleostomi</taxon>
        <taxon>Actinopterygii</taxon>
        <taxon>Neopterygii</taxon>
        <taxon>Teleostei</taxon>
        <taxon>Ostariophysi</taxon>
        <taxon>Siluriformes</taxon>
        <taxon>Siluridae</taxon>
        <taxon>Silurus</taxon>
    </lineage>
</organism>
<gene>
    <name evidence="2" type="ORF">C0J50_6761</name>
</gene>
<reference evidence="2" key="1">
    <citation type="submission" date="2018-07" db="EMBL/GenBank/DDBJ databases">
        <title>Comparative genomics of catfishes provides insights into carnivory and benthic adaptation.</title>
        <authorList>
            <person name="Zhang Y."/>
            <person name="Wang D."/>
            <person name="Peng Z."/>
            <person name="Zheng S."/>
            <person name="Shao F."/>
            <person name="Tao W."/>
        </authorList>
    </citation>
    <scope>NUCLEOTIDE SEQUENCE</scope>
    <source>
        <strain evidence="2">Chongqing</strain>
    </source>
</reference>
<dbReference type="Proteomes" id="UP001205998">
    <property type="component" value="Unassembled WGS sequence"/>
</dbReference>